<evidence type="ECO:0008006" key="4">
    <source>
        <dbReference type="Google" id="ProtNLM"/>
    </source>
</evidence>
<evidence type="ECO:0000313" key="2">
    <source>
        <dbReference type="EMBL" id="MFL1731406.1"/>
    </source>
</evidence>
<protein>
    <recommendedName>
        <fullName evidence="4">Lipoprotein</fullName>
    </recommendedName>
</protein>
<evidence type="ECO:0000256" key="1">
    <source>
        <dbReference type="SAM" id="MobiDB-lite"/>
    </source>
</evidence>
<feature type="compositionally biased region" description="Basic and acidic residues" evidence="1">
    <location>
        <begin position="74"/>
        <end position="91"/>
    </location>
</feature>
<evidence type="ECO:0000313" key="3">
    <source>
        <dbReference type="Proteomes" id="UP001624684"/>
    </source>
</evidence>
<feature type="compositionally biased region" description="Polar residues" evidence="1">
    <location>
        <begin position="57"/>
        <end position="73"/>
    </location>
</feature>
<proteinExistence type="predicted"/>
<organism evidence="2 3">
    <name type="scientific">Moraxella oculi</name>
    <dbReference type="NCBI Taxonomy" id="2940516"/>
    <lineage>
        <taxon>Bacteria</taxon>
        <taxon>Pseudomonadati</taxon>
        <taxon>Pseudomonadota</taxon>
        <taxon>Gammaproteobacteria</taxon>
        <taxon>Moraxellales</taxon>
        <taxon>Moraxellaceae</taxon>
        <taxon>Moraxella</taxon>
    </lineage>
</organism>
<sequence>MKIKFVATIMVMAVLSACGKHEGVHAVDKLKEAEEAALAKAPKAEEVIFDDHGQPTFAETSGAGANTSATNDVPKTDADATATEDKEAKAK</sequence>
<comment type="caution">
    <text evidence="2">The sequence shown here is derived from an EMBL/GenBank/DDBJ whole genome shotgun (WGS) entry which is preliminary data.</text>
</comment>
<reference evidence="2 3" key="1">
    <citation type="submission" date="2024-11" db="EMBL/GenBank/DDBJ databases">
        <title>First Report of Moraxella oculi in Brazil in an Infectious Bovine Keratoconjunctivitis Outbreak.</title>
        <authorList>
            <person name="Carvalho C.V."/>
            <person name="Domingues R."/>
            <person name="Coutinho C."/>
            <person name="Honorio N.T.B.S."/>
            <person name="Faza D.R.L.R."/>
            <person name="Carvalho W.A."/>
            <person name="Machado A.B.F."/>
            <person name="Martins M.F."/>
            <person name="Gaspar E.B."/>
        </authorList>
    </citation>
    <scope>NUCLEOTIDE SEQUENCE [LARGE SCALE GENOMIC DNA]</scope>
    <source>
        <strain evidence="2 3">2117LE</strain>
    </source>
</reference>
<dbReference type="EMBL" id="JBJJXE010000001">
    <property type="protein sequence ID" value="MFL1731406.1"/>
    <property type="molecule type" value="Genomic_DNA"/>
</dbReference>
<dbReference type="RefSeq" id="WP_407068320.1">
    <property type="nucleotide sequence ID" value="NZ_JBJJXE010000001.1"/>
</dbReference>
<keyword evidence="3" id="KW-1185">Reference proteome</keyword>
<dbReference type="Proteomes" id="UP001624684">
    <property type="component" value="Unassembled WGS sequence"/>
</dbReference>
<name>A0ABW8U906_9GAMM</name>
<gene>
    <name evidence="2" type="ORF">ACJHVH_00095</name>
</gene>
<dbReference type="PROSITE" id="PS51257">
    <property type="entry name" value="PROKAR_LIPOPROTEIN"/>
    <property type="match status" value="1"/>
</dbReference>
<feature type="region of interest" description="Disordered" evidence="1">
    <location>
        <begin position="48"/>
        <end position="91"/>
    </location>
</feature>
<accession>A0ABW8U906</accession>